<keyword evidence="4" id="KW-0862">Zinc</keyword>
<dbReference type="InterPro" id="IPR011032">
    <property type="entry name" value="GroES-like_sf"/>
</dbReference>
<keyword evidence="8" id="KW-1185">Reference proteome</keyword>
<sequence>MTDVSASVVGAGPGVPGLGVPGTMSVARLYGPGDIRVEREPLPDPVEGTDLVRVTAVGLCGSDLHWYAEAGIGDARLDRPLVVGHEFAGVIEGGPRHGLRVAVDPAIPCEHCEICREGYGNLCPDVRFAGHGTVDGGLREFITWPAYLLRPLPDTLTDADGALLEPLGVGLHSLDLGHLRVGATVAVIGCGPIGLLILQLAYVAGASRVFAVEPLEHRLLAARALGADDAVAPEMADRAYWREVAGRGADVVFEVAGTEEAVELAMTAVRPGGRVVLVGIPSHDRIAFSASTARRKGVTIALVRRMNRVYDRAIDLVARRRVDLSSLVTESYPLGRVAEAFDAADRRTGIKVVVEPATT</sequence>
<evidence type="ECO:0000256" key="1">
    <source>
        <dbReference type="ARBA" id="ARBA00001947"/>
    </source>
</evidence>
<dbReference type="Pfam" id="PF08240">
    <property type="entry name" value="ADH_N"/>
    <property type="match status" value="1"/>
</dbReference>
<keyword evidence="3" id="KW-0479">Metal-binding</keyword>
<evidence type="ECO:0000256" key="2">
    <source>
        <dbReference type="ARBA" id="ARBA00008072"/>
    </source>
</evidence>
<dbReference type="PANTHER" id="PTHR43161">
    <property type="entry name" value="SORBITOL DEHYDROGENASE"/>
    <property type="match status" value="1"/>
</dbReference>
<evidence type="ECO:0000259" key="6">
    <source>
        <dbReference type="SMART" id="SM00829"/>
    </source>
</evidence>
<name>A0A8J3QPP7_9ACTN</name>
<dbReference type="InterPro" id="IPR020843">
    <property type="entry name" value="ER"/>
</dbReference>
<dbReference type="SUPFAM" id="SSF50129">
    <property type="entry name" value="GroES-like"/>
    <property type="match status" value="1"/>
</dbReference>
<dbReference type="InterPro" id="IPR036291">
    <property type="entry name" value="NAD(P)-bd_dom_sf"/>
</dbReference>
<reference evidence="7" key="1">
    <citation type="submission" date="2021-01" db="EMBL/GenBank/DDBJ databases">
        <title>Whole genome shotgun sequence of Rugosimonospora africana NBRC 104875.</title>
        <authorList>
            <person name="Komaki H."/>
            <person name="Tamura T."/>
        </authorList>
    </citation>
    <scope>NUCLEOTIDE SEQUENCE</scope>
    <source>
        <strain evidence="7">NBRC 104875</strain>
    </source>
</reference>
<dbReference type="Gene3D" id="3.40.50.720">
    <property type="entry name" value="NAD(P)-binding Rossmann-like Domain"/>
    <property type="match status" value="1"/>
</dbReference>
<dbReference type="RefSeq" id="WP_239133533.1">
    <property type="nucleotide sequence ID" value="NZ_BONZ01000021.1"/>
</dbReference>
<dbReference type="EMBL" id="BONZ01000021">
    <property type="protein sequence ID" value="GIH14179.1"/>
    <property type="molecule type" value="Genomic_DNA"/>
</dbReference>
<keyword evidence="5" id="KW-0560">Oxidoreductase</keyword>
<evidence type="ECO:0000256" key="3">
    <source>
        <dbReference type="ARBA" id="ARBA00022723"/>
    </source>
</evidence>
<dbReference type="GO" id="GO:0046872">
    <property type="term" value="F:metal ion binding"/>
    <property type="evidence" value="ECO:0007669"/>
    <property type="project" value="UniProtKB-KW"/>
</dbReference>
<comment type="cofactor">
    <cofactor evidence="1">
        <name>Zn(2+)</name>
        <dbReference type="ChEBI" id="CHEBI:29105"/>
    </cofactor>
</comment>
<dbReference type="SUPFAM" id="SSF51735">
    <property type="entry name" value="NAD(P)-binding Rossmann-fold domains"/>
    <property type="match status" value="1"/>
</dbReference>
<evidence type="ECO:0000256" key="4">
    <source>
        <dbReference type="ARBA" id="ARBA00022833"/>
    </source>
</evidence>
<protein>
    <submittedName>
        <fullName evidence="7">Sorbitol dehydrogenase</fullName>
    </submittedName>
</protein>
<gene>
    <name evidence="7" type="ORF">Raf01_23510</name>
</gene>
<dbReference type="Gene3D" id="3.90.180.10">
    <property type="entry name" value="Medium-chain alcohol dehydrogenases, catalytic domain"/>
    <property type="match status" value="1"/>
</dbReference>
<feature type="domain" description="Enoyl reductase (ER)" evidence="6">
    <location>
        <begin position="31"/>
        <end position="354"/>
    </location>
</feature>
<dbReference type="InterPro" id="IPR013154">
    <property type="entry name" value="ADH-like_N"/>
</dbReference>
<comment type="similarity">
    <text evidence="2">Belongs to the zinc-containing alcohol dehydrogenase family.</text>
</comment>
<evidence type="ECO:0000313" key="8">
    <source>
        <dbReference type="Proteomes" id="UP000642748"/>
    </source>
</evidence>
<dbReference type="Proteomes" id="UP000642748">
    <property type="component" value="Unassembled WGS sequence"/>
</dbReference>
<accession>A0A8J3QPP7</accession>
<dbReference type="Pfam" id="PF00107">
    <property type="entry name" value="ADH_zinc_N"/>
    <property type="match status" value="1"/>
</dbReference>
<dbReference type="AlphaFoldDB" id="A0A8J3QPP7"/>
<evidence type="ECO:0000313" key="7">
    <source>
        <dbReference type="EMBL" id="GIH14179.1"/>
    </source>
</evidence>
<dbReference type="InterPro" id="IPR013149">
    <property type="entry name" value="ADH-like_C"/>
</dbReference>
<comment type="caution">
    <text evidence="7">The sequence shown here is derived from an EMBL/GenBank/DDBJ whole genome shotgun (WGS) entry which is preliminary data.</text>
</comment>
<proteinExistence type="inferred from homology"/>
<dbReference type="GO" id="GO:0016491">
    <property type="term" value="F:oxidoreductase activity"/>
    <property type="evidence" value="ECO:0007669"/>
    <property type="project" value="UniProtKB-KW"/>
</dbReference>
<dbReference type="SMART" id="SM00829">
    <property type="entry name" value="PKS_ER"/>
    <property type="match status" value="1"/>
</dbReference>
<evidence type="ECO:0000256" key="5">
    <source>
        <dbReference type="ARBA" id="ARBA00023002"/>
    </source>
</evidence>
<dbReference type="PANTHER" id="PTHR43161:SF9">
    <property type="entry name" value="SORBITOL DEHYDROGENASE"/>
    <property type="match status" value="1"/>
</dbReference>
<organism evidence="7 8">
    <name type="scientific">Rugosimonospora africana</name>
    <dbReference type="NCBI Taxonomy" id="556532"/>
    <lineage>
        <taxon>Bacteria</taxon>
        <taxon>Bacillati</taxon>
        <taxon>Actinomycetota</taxon>
        <taxon>Actinomycetes</taxon>
        <taxon>Micromonosporales</taxon>
        <taxon>Micromonosporaceae</taxon>
        <taxon>Rugosimonospora</taxon>
    </lineage>
</organism>